<protein>
    <submittedName>
        <fullName evidence="8">RNA polymerase sigma factor</fullName>
    </submittedName>
</protein>
<accession>A0A858U1S3</accession>
<dbReference type="GO" id="GO:0016987">
    <property type="term" value="F:sigma factor activity"/>
    <property type="evidence" value="ECO:0007669"/>
    <property type="project" value="UniProtKB-KW"/>
</dbReference>
<dbReference type="EMBL" id="CP051481">
    <property type="protein sequence ID" value="QJG67074.1"/>
    <property type="molecule type" value="Genomic_DNA"/>
</dbReference>
<dbReference type="PROSITE" id="PS00716">
    <property type="entry name" value="SIGMA70_2"/>
    <property type="match status" value="1"/>
</dbReference>
<dbReference type="Pfam" id="PF04545">
    <property type="entry name" value="Sigma70_r4"/>
    <property type="match status" value="1"/>
</dbReference>
<keyword evidence="4" id="KW-0238">DNA-binding</keyword>
<dbReference type="InterPro" id="IPR013324">
    <property type="entry name" value="RNA_pol_sigma_r3/r4-like"/>
</dbReference>
<evidence type="ECO:0000256" key="4">
    <source>
        <dbReference type="ARBA" id="ARBA00023125"/>
    </source>
</evidence>
<keyword evidence="9" id="KW-1185">Reference proteome</keyword>
<gene>
    <name evidence="8" type="ORF">HGG69_01950</name>
</gene>
<evidence type="ECO:0000256" key="5">
    <source>
        <dbReference type="ARBA" id="ARBA00023163"/>
    </source>
</evidence>
<dbReference type="InterPro" id="IPR007624">
    <property type="entry name" value="RNA_pol_sigma70_r3"/>
</dbReference>
<organism evidence="8 9">
    <name type="scientific">Mycoplasma phocoenae</name>
    <dbReference type="NCBI Taxonomy" id="754517"/>
    <lineage>
        <taxon>Bacteria</taxon>
        <taxon>Bacillati</taxon>
        <taxon>Mycoplasmatota</taxon>
        <taxon>Mollicutes</taxon>
        <taxon>Mycoplasmataceae</taxon>
        <taxon>Mycoplasma</taxon>
    </lineage>
</organism>
<feature type="domain" description="RNA polymerase sigma-70" evidence="7">
    <location>
        <begin position="470"/>
        <end position="496"/>
    </location>
</feature>
<feature type="region of interest" description="Disordered" evidence="6">
    <location>
        <begin position="74"/>
        <end position="168"/>
    </location>
</feature>
<evidence type="ECO:0000256" key="3">
    <source>
        <dbReference type="ARBA" id="ARBA00023082"/>
    </source>
</evidence>
<dbReference type="RefSeq" id="WP_169605125.1">
    <property type="nucleotide sequence ID" value="NZ_CP051481.1"/>
</dbReference>
<dbReference type="Gene3D" id="1.10.601.10">
    <property type="entry name" value="RNA Polymerase Primary Sigma Factor"/>
    <property type="match status" value="1"/>
</dbReference>
<evidence type="ECO:0000313" key="9">
    <source>
        <dbReference type="Proteomes" id="UP000501060"/>
    </source>
</evidence>
<dbReference type="InterPro" id="IPR007630">
    <property type="entry name" value="RNA_pol_sigma70_r4"/>
</dbReference>
<dbReference type="Proteomes" id="UP000501060">
    <property type="component" value="Chromosome"/>
</dbReference>
<feature type="compositionally biased region" description="Acidic residues" evidence="6">
    <location>
        <begin position="74"/>
        <end position="85"/>
    </location>
</feature>
<dbReference type="PANTHER" id="PTHR30603:SF60">
    <property type="entry name" value="RNA POLYMERASE SIGMA FACTOR RPOD"/>
    <property type="match status" value="1"/>
</dbReference>
<comment type="similarity">
    <text evidence="1">Belongs to the sigma-70 factor family.</text>
</comment>
<dbReference type="NCBIfam" id="TIGR02937">
    <property type="entry name" value="sigma70-ECF"/>
    <property type="match status" value="1"/>
</dbReference>
<dbReference type="InterPro" id="IPR036388">
    <property type="entry name" value="WH-like_DNA-bd_sf"/>
</dbReference>
<feature type="compositionally biased region" description="Basic and acidic residues" evidence="6">
    <location>
        <begin position="152"/>
        <end position="161"/>
    </location>
</feature>
<dbReference type="InterPro" id="IPR013325">
    <property type="entry name" value="RNA_pol_sigma_r2"/>
</dbReference>
<keyword evidence="5" id="KW-0804">Transcription</keyword>
<sequence length="513" mass="60042">MEKRTKEEQMSIQNAVKAVKSHLKSLQKNDKDIKALTQDDVFEFFDKKKIFLDDSDTNEVFDLLMEENIIEDSFDYGDDDDIDESELSKLTSSNKTKNKKQTDFEDDDEEEPEEFSDEFDDDDEDIEDDEDFDDEDDIDEINDSETNADVGNVEKTKKAKDDEEYDEEVEELKGYAGIKDNDYEEDMDDVDFLLKDYDDDEVFNKTESDEELLSNNLSETNDIVKWYMRWIGKYGKLLLPEEEKELAVKMEKYKGKNERLYKKARDTLINRNLRLVINNAKRYKNRGLSFIDLISEGNAGIIKAVNKYDYHKGFKFSTYATWWIRQAITRAVADQARTIRVPVHMVETINKIIKIERELQQENGVAPSDEEIATRYGGEMDADKVRYIRKINIDPISLDKSIGKEENSNFSDFVKDESVISPVDFAASEELSEIINDMLENHLDESDRILIRKRYGVGTDKNGIPYRIHTLDELAREKGISKERVRQIETKILRKLKHPQKRKKLKDFYTSEN</sequence>
<proteinExistence type="inferred from homology"/>
<dbReference type="SUPFAM" id="SSF88659">
    <property type="entry name" value="Sigma3 and sigma4 domains of RNA polymerase sigma factors"/>
    <property type="match status" value="2"/>
</dbReference>
<evidence type="ECO:0000313" key="8">
    <source>
        <dbReference type="EMBL" id="QJG67074.1"/>
    </source>
</evidence>
<name>A0A858U1S3_9MOLU</name>
<dbReference type="InterPro" id="IPR007627">
    <property type="entry name" value="RNA_pol_sigma70_r2"/>
</dbReference>
<dbReference type="AlphaFoldDB" id="A0A858U1S3"/>
<dbReference type="PANTHER" id="PTHR30603">
    <property type="entry name" value="RNA POLYMERASE SIGMA FACTOR RPO"/>
    <property type="match status" value="1"/>
</dbReference>
<dbReference type="InterPro" id="IPR009042">
    <property type="entry name" value="RNA_pol_sigma70_r1_2"/>
</dbReference>
<evidence type="ECO:0000256" key="6">
    <source>
        <dbReference type="SAM" id="MobiDB-lite"/>
    </source>
</evidence>
<dbReference type="SUPFAM" id="SSF88946">
    <property type="entry name" value="Sigma2 domain of RNA polymerase sigma factors"/>
    <property type="match status" value="1"/>
</dbReference>
<dbReference type="NCBIfam" id="NF004565">
    <property type="entry name" value="PRK05901.2-3"/>
    <property type="match status" value="1"/>
</dbReference>
<evidence type="ECO:0000259" key="7">
    <source>
        <dbReference type="PROSITE" id="PS00716"/>
    </source>
</evidence>
<evidence type="ECO:0000256" key="1">
    <source>
        <dbReference type="ARBA" id="ARBA00007788"/>
    </source>
</evidence>
<keyword evidence="2" id="KW-0805">Transcription regulation</keyword>
<reference evidence="8 9" key="1">
    <citation type="submission" date="2020-04" db="EMBL/GenBank/DDBJ databases">
        <title>Novel Mycoplasma species detected in Phocoena phocoena (harbor porpoise) from the USA.</title>
        <authorList>
            <person name="Volokhov D.V."/>
        </authorList>
    </citation>
    <scope>NUCLEOTIDE SEQUENCE [LARGE SCALE GENOMIC DNA]</scope>
    <source>
        <strain evidence="8 9">Phocoena C-264-GEN</strain>
    </source>
</reference>
<dbReference type="Pfam" id="PF04542">
    <property type="entry name" value="Sigma70_r2"/>
    <property type="match status" value="1"/>
</dbReference>
<evidence type="ECO:0000256" key="2">
    <source>
        <dbReference type="ARBA" id="ARBA00023015"/>
    </source>
</evidence>
<dbReference type="Pfam" id="PF00140">
    <property type="entry name" value="Sigma70_r1_2"/>
    <property type="match status" value="1"/>
</dbReference>
<dbReference type="InterPro" id="IPR050239">
    <property type="entry name" value="Sigma-70_RNA_pol_init_factors"/>
</dbReference>
<dbReference type="Pfam" id="PF04539">
    <property type="entry name" value="Sigma70_r3"/>
    <property type="match status" value="1"/>
</dbReference>
<dbReference type="InterPro" id="IPR014284">
    <property type="entry name" value="RNA_pol_sigma-70_dom"/>
</dbReference>
<dbReference type="GO" id="GO:0006352">
    <property type="term" value="P:DNA-templated transcription initiation"/>
    <property type="evidence" value="ECO:0007669"/>
    <property type="project" value="InterPro"/>
</dbReference>
<dbReference type="KEGG" id="mphe:HGG69_01950"/>
<keyword evidence="3" id="KW-0731">Sigma factor</keyword>
<feature type="compositionally biased region" description="Acidic residues" evidence="6">
    <location>
        <begin position="104"/>
        <end position="143"/>
    </location>
</feature>
<dbReference type="PRINTS" id="PR00046">
    <property type="entry name" value="SIGMA70FCT"/>
</dbReference>
<dbReference type="GO" id="GO:0003677">
    <property type="term" value="F:DNA binding"/>
    <property type="evidence" value="ECO:0007669"/>
    <property type="project" value="UniProtKB-KW"/>
</dbReference>
<dbReference type="Gene3D" id="1.10.10.10">
    <property type="entry name" value="Winged helix-like DNA-binding domain superfamily/Winged helix DNA-binding domain"/>
    <property type="match status" value="2"/>
</dbReference>
<dbReference type="InterPro" id="IPR000943">
    <property type="entry name" value="RNA_pol_sigma70"/>
</dbReference>